<evidence type="ECO:0000256" key="1">
    <source>
        <dbReference type="SAM" id="MobiDB-lite"/>
    </source>
</evidence>
<feature type="compositionally biased region" description="Polar residues" evidence="1">
    <location>
        <begin position="34"/>
        <end position="55"/>
    </location>
</feature>
<evidence type="ECO:0000256" key="2">
    <source>
        <dbReference type="SAM" id="SignalP"/>
    </source>
</evidence>
<feature type="signal peptide" evidence="2">
    <location>
        <begin position="1"/>
        <end position="24"/>
    </location>
</feature>
<reference evidence="3 4" key="1">
    <citation type="journal article" date="2004" name="Science">
        <title>The genome of the diatom Thalassiosira pseudonana: ecology, evolution, and metabolism.</title>
        <authorList>
            <person name="Armbrust E.V."/>
            <person name="Berges J.A."/>
            <person name="Bowler C."/>
            <person name="Green B.R."/>
            <person name="Martinez D."/>
            <person name="Putnam N.H."/>
            <person name="Zhou S."/>
            <person name="Allen A.E."/>
            <person name="Apt K.E."/>
            <person name="Bechner M."/>
            <person name="Brzezinski M.A."/>
            <person name="Chaal B.K."/>
            <person name="Chiovitti A."/>
            <person name="Davis A.K."/>
            <person name="Demarest M.S."/>
            <person name="Detter J.C."/>
            <person name="Glavina T."/>
            <person name="Goodstein D."/>
            <person name="Hadi M.Z."/>
            <person name="Hellsten U."/>
            <person name="Hildebrand M."/>
            <person name="Jenkins B.D."/>
            <person name="Jurka J."/>
            <person name="Kapitonov V.V."/>
            <person name="Kroger N."/>
            <person name="Lau W.W."/>
            <person name="Lane T.W."/>
            <person name="Larimer F.W."/>
            <person name="Lippmeier J.C."/>
            <person name="Lucas S."/>
            <person name="Medina M."/>
            <person name="Montsant A."/>
            <person name="Obornik M."/>
            <person name="Parker M.S."/>
            <person name="Palenik B."/>
            <person name="Pazour G.J."/>
            <person name="Richardson P.M."/>
            <person name="Rynearson T.A."/>
            <person name="Saito M.A."/>
            <person name="Schwartz D.C."/>
            <person name="Thamatrakoln K."/>
            <person name="Valentin K."/>
            <person name="Vardi A."/>
            <person name="Wilkerson F.P."/>
            <person name="Rokhsar D.S."/>
        </authorList>
    </citation>
    <scope>NUCLEOTIDE SEQUENCE [LARGE SCALE GENOMIC DNA]</scope>
    <source>
        <strain evidence="3 4">CCMP1335</strain>
    </source>
</reference>
<dbReference type="InParanoid" id="B8BSD0"/>
<protein>
    <submittedName>
        <fullName evidence="3">Uncharacterized protein</fullName>
    </submittedName>
</protein>
<evidence type="ECO:0000313" key="3">
    <source>
        <dbReference type="EMBL" id="EED96108.1"/>
    </source>
</evidence>
<dbReference type="HOGENOM" id="CLU_884241_0_0_1"/>
<feature type="region of interest" description="Disordered" evidence="1">
    <location>
        <begin position="102"/>
        <end position="140"/>
    </location>
</feature>
<feature type="compositionally biased region" description="Polar residues" evidence="1">
    <location>
        <begin position="118"/>
        <end position="140"/>
    </location>
</feature>
<organism evidence="3 4">
    <name type="scientific">Thalassiosira pseudonana</name>
    <name type="common">Marine diatom</name>
    <name type="synonym">Cyclotella nana</name>
    <dbReference type="NCBI Taxonomy" id="35128"/>
    <lineage>
        <taxon>Eukaryota</taxon>
        <taxon>Sar</taxon>
        <taxon>Stramenopiles</taxon>
        <taxon>Ochrophyta</taxon>
        <taxon>Bacillariophyta</taxon>
        <taxon>Coscinodiscophyceae</taxon>
        <taxon>Thalassiosirophycidae</taxon>
        <taxon>Thalassiosirales</taxon>
        <taxon>Thalassiosiraceae</taxon>
        <taxon>Thalassiosira</taxon>
    </lineage>
</organism>
<dbReference type="Proteomes" id="UP000001449">
    <property type="component" value="Chromosome 1"/>
</dbReference>
<dbReference type="EMBL" id="CM000638">
    <property type="protein sequence ID" value="EED96108.1"/>
    <property type="molecule type" value="Genomic_DNA"/>
</dbReference>
<name>B8BSD0_THAPS</name>
<feature type="compositionally biased region" description="Basic and acidic residues" evidence="1">
    <location>
        <begin position="102"/>
        <end position="117"/>
    </location>
</feature>
<feature type="chain" id="PRO_5002869199" evidence="2">
    <location>
        <begin position="25"/>
        <end position="315"/>
    </location>
</feature>
<dbReference type="PaxDb" id="35128-Thaps1941"/>
<dbReference type="AlphaFoldDB" id="B8BSD0"/>
<dbReference type="eggNOG" id="ENOG502T9TC">
    <property type="taxonomic scope" value="Eukaryota"/>
</dbReference>
<dbReference type="KEGG" id="tps:THAPSDRAFT_1941"/>
<sequence length="315" mass="35290">MRHQPNIAMLAVLASLTVLPSSVAEDNARRGLGQQPQDVGTTTDQASEQSDSFYDLSPLTNSEKLQIIEKAYAITQLGDAIDWEKQRDGFRDTVLRDAEHKRRNDGNDDVYDGKTDDTLNGDNIVSSSNEPKSLRSGNNLQTSRRLNIDGDVFDRYEYSKGACPKKGLLGVPCAPDNLAEVCNKYDRDNGSFRACFDACAPGFCCIHDADRELNFLAPNCNTDENCAAYNYCYIAWWKLHDTIGPALFLQLEQDDTFYDIEADEIASDVTGDPLFNEILLHHFDDIQQIINDGTVNGEFNADNIFLDPEYWDTDI</sequence>
<keyword evidence="2" id="KW-0732">Signal</keyword>
<gene>
    <name evidence="3" type="ORF">THAPSDRAFT_1941</name>
</gene>
<dbReference type="GeneID" id="7452552"/>
<accession>B8BSD0</accession>
<feature type="region of interest" description="Disordered" evidence="1">
    <location>
        <begin position="28"/>
        <end position="55"/>
    </location>
</feature>
<proteinExistence type="predicted"/>
<dbReference type="RefSeq" id="XP_002286467.1">
    <property type="nucleotide sequence ID" value="XM_002286431.1"/>
</dbReference>
<keyword evidence="4" id="KW-1185">Reference proteome</keyword>
<reference evidence="3 4" key="2">
    <citation type="journal article" date="2008" name="Nature">
        <title>The Phaeodactylum genome reveals the evolutionary history of diatom genomes.</title>
        <authorList>
            <person name="Bowler C."/>
            <person name="Allen A.E."/>
            <person name="Badger J.H."/>
            <person name="Grimwood J."/>
            <person name="Jabbari K."/>
            <person name="Kuo A."/>
            <person name="Maheswari U."/>
            <person name="Martens C."/>
            <person name="Maumus F."/>
            <person name="Otillar R.P."/>
            <person name="Rayko E."/>
            <person name="Salamov A."/>
            <person name="Vandepoele K."/>
            <person name="Beszteri B."/>
            <person name="Gruber A."/>
            <person name="Heijde M."/>
            <person name="Katinka M."/>
            <person name="Mock T."/>
            <person name="Valentin K."/>
            <person name="Verret F."/>
            <person name="Berges J.A."/>
            <person name="Brownlee C."/>
            <person name="Cadoret J.P."/>
            <person name="Chiovitti A."/>
            <person name="Choi C.J."/>
            <person name="Coesel S."/>
            <person name="De Martino A."/>
            <person name="Detter J.C."/>
            <person name="Durkin C."/>
            <person name="Falciatore A."/>
            <person name="Fournet J."/>
            <person name="Haruta M."/>
            <person name="Huysman M.J."/>
            <person name="Jenkins B.D."/>
            <person name="Jiroutova K."/>
            <person name="Jorgensen R.E."/>
            <person name="Joubert Y."/>
            <person name="Kaplan A."/>
            <person name="Kroger N."/>
            <person name="Kroth P.G."/>
            <person name="La Roche J."/>
            <person name="Lindquist E."/>
            <person name="Lommer M."/>
            <person name="Martin-Jezequel V."/>
            <person name="Lopez P.J."/>
            <person name="Lucas S."/>
            <person name="Mangogna M."/>
            <person name="McGinnis K."/>
            <person name="Medlin L.K."/>
            <person name="Montsant A."/>
            <person name="Oudot-Le Secq M.P."/>
            <person name="Napoli C."/>
            <person name="Obornik M."/>
            <person name="Parker M.S."/>
            <person name="Petit J.L."/>
            <person name="Porcel B.M."/>
            <person name="Poulsen N."/>
            <person name="Robison M."/>
            <person name="Rychlewski L."/>
            <person name="Rynearson T.A."/>
            <person name="Schmutz J."/>
            <person name="Shapiro H."/>
            <person name="Siaut M."/>
            <person name="Stanley M."/>
            <person name="Sussman M.R."/>
            <person name="Taylor A.R."/>
            <person name="Vardi A."/>
            <person name="von Dassow P."/>
            <person name="Vyverman W."/>
            <person name="Willis A."/>
            <person name="Wyrwicz L.S."/>
            <person name="Rokhsar D.S."/>
            <person name="Weissenbach J."/>
            <person name="Armbrust E.V."/>
            <person name="Green B.R."/>
            <person name="Van de Peer Y."/>
            <person name="Grigoriev I.V."/>
        </authorList>
    </citation>
    <scope>NUCLEOTIDE SEQUENCE [LARGE SCALE GENOMIC DNA]</scope>
    <source>
        <strain evidence="3 4">CCMP1335</strain>
    </source>
</reference>
<evidence type="ECO:0000313" key="4">
    <source>
        <dbReference type="Proteomes" id="UP000001449"/>
    </source>
</evidence>